<feature type="transmembrane region" description="Helical" evidence="1">
    <location>
        <begin position="43"/>
        <end position="60"/>
    </location>
</feature>
<accession>A0AA39IS51</accession>
<sequence>MTFFEYETQHHSQYSTQLIFWPSVFVLLYSLNVQIKSRSIGPLILSSSIILLSTFALLHADSSLPVQIPGVPSLGGVIGGLPSASSGSDSSSSSSNDNNLLNNLLSQLGLGGANSGLNSTLGGLGSVLGNLLTVVGFLLQLVGTLLAPLAAGANLGSGGLGALNGLLSGLKI</sequence>
<feature type="transmembrane region" description="Helical" evidence="1">
    <location>
        <begin position="127"/>
        <end position="147"/>
    </location>
</feature>
<dbReference type="AlphaFoldDB" id="A0AA39IS51"/>
<gene>
    <name evidence="2" type="ORF">QR680_010865</name>
</gene>
<organism evidence="2 3">
    <name type="scientific">Steinernema hermaphroditum</name>
    <dbReference type="NCBI Taxonomy" id="289476"/>
    <lineage>
        <taxon>Eukaryota</taxon>
        <taxon>Metazoa</taxon>
        <taxon>Ecdysozoa</taxon>
        <taxon>Nematoda</taxon>
        <taxon>Chromadorea</taxon>
        <taxon>Rhabditida</taxon>
        <taxon>Tylenchina</taxon>
        <taxon>Panagrolaimomorpha</taxon>
        <taxon>Strongyloidoidea</taxon>
        <taxon>Steinernematidae</taxon>
        <taxon>Steinernema</taxon>
    </lineage>
</organism>
<evidence type="ECO:0000256" key="1">
    <source>
        <dbReference type="SAM" id="Phobius"/>
    </source>
</evidence>
<proteinExistence type="predicted"/>
<dbReference type="EMBL" id="JAUCMV010000001">
    <property type="protein sequence ID" value="KAK0428547.1"/>
    <property type="molecule type" value="Genomic_DNA"/>
</dbReference>
<keyword evidence="1" id="KW-1133">Transmembrane helix</keyword>
<name>A0AA39IS51_9BILA</name>
<evidence type="ECO:0000313" key="3">
    <source>
        <dbReference type="Proteomes" id="UP001175271"/>
    </source>
</evidence>
<protein>
    <submittedName>
        <fullName evidence="2">Uncharacterized protein</fullName>
    </submittedName>
</protein>
<keyword evidence="3" id="KW-1185">Reference proteome</keyword>
<keyword evidence="1" id="KW-0472">Membrane</keyword>
<dbReference type="Proteomes" id="UP001175271">
    <property type="component" value="Unassembled WGS sequence"/>
</dbReference>
<evidence type="ECO:0000313" key="2">
    <source>
        <dbReference type="EMBL" id="KAK0428547.1"/>
    </source>
</evidence>
<feature type="transmembrane region" description="Helical" evidence="1">
    <location>
        <begin position="12"/>
        <end position="31"/>
    </location>
</feature>
<comment type="caution">
    <text evidence="2">The sequence shown here is derived from an EMBL/GenBank/DDBJ whole genome shotgun (WGS) entry which is preliminary data.</text>
</comment>
<keyword evidence="1" id="KW-0812">Transmembrane</keyword>
<reference evidence="2" key="1">
    <citation type="submission" date="2023-06" db="EMBL/GenBank/DDBJ databases">
        <title>Genomic analysis of the entomopathogenic nematode Steinernema hermaphroditum.</title>
        <authorList>
            <person name="Schwarz E.M."/>
            <person name="Heppert J.K."/>
            <person name="Baniya A."/>
            <person name="Schwartz H.T."/>
            <person name="Tan C.-H."/>
            <person name="Antoshechkin I."/>
            <person name="Sternberg P.W."/>
            <person name="Goodrich-Blair H."/>
            <person name="Dillman A.R."/>
        </authorList>
    </citation>
    <scope>NUCLEOTIDE SEQUENCE</scope>
    <source>
        <strain evidence="2">PS9179</strain>
        <tissue evidence="2">Whole animal</tissue>
    </source>
</reference>